<organism evidence="3">
    <name type="scientific">Caenorhabditis brenneri</name>
    <name type="common">Nematode worm</name>
    <dbReference type="NCBI Taxonomy" id="135651"/>
    <lineage>
        <taxon>Eukaryota</taxon>
        <taxon>Metazoa</taxon>
        <taxon>Ecdysozoa</taxon>
        <taxon>Nematoda</taxon>
        <taxon>Chromadorea</taxon>
        <taxon>Rhabditida</taxon>
        <taxon>Rhabditina</taxon>
        <taxon>Rhabditomorpha</taxon>
        <taxon>Rhabditoidea</taxon>
        <taxon>Rhabditidae</taxon>
        <taxon>Peloderinae</taxon>
        <taxon>Caenorhabditis</taxon>
    </lineage>
</organism>
<sequence>MIPVTMIKSNNGAKLFLLKNLIVVRKAEDSRSKQKIILKAFAINFLVLMYYYGFATQAKQYREFAPTKILTFTSLQKT</sequence>
<evidence type="ECO:0000256" key="1">
    <source>
        <dbReference type="SAM" id="Phobius"/>
    </source>
</evidence>
<dbReference type="Proteomes" id="UP000008068">
    <property type="component" value="Unassembled WGS sequence"/>
</dbReference>
<keyword evidence="1" id="KW-0812">Transmembrane</keyword>
<name>G0MRR8_CAEBE</name>
<evidence type="ECO:0000313" key="2">
    <source>
        <dbReference type="EMBL" id="EGT42425.1"/>
    </source>
</evidence>
<dbReference type="EMBL" id="GL379809">
    <property type="protein sequence ID" value="EGT42425.1"/>
    <property type="molecule type" value="Genomic_DNA"/>
</dbReference>
<feature type="transmembrane region" description="Helical" evidence="1">
    <location>
        <begin position="36"/>
        <end position="54"/>
    </location>
</feature>
<protein>
    <submittedName>
        <fullName evidence="2">Uncharacterized protein</fullName>
    </submittedName>
</protein>
<keyword evidence="1" id="KW-1133">Transmembrane helix</keyword>
<keyword evidence="3" id="KW-1185">Reference proteome</keyword>
<keyword evidence="1" id="KW-0472">Membrane</keyword>
<dbReference type="HOGENOM" id="CLU_2624185_0_0_1"/>
<dbReference type="AlphaFoldDB" id="G0MRR8"/>
<dbReference type="STRING" id="135651.G0MRR8"/>
<reference evidence="3" key="1">
    <citation type="submission" date="2011-07" db="EMBL/GenBank/DDBJ databases">
        <authorList>
            <consortium name="Caenorhabditis brenneri Sequencing and Analysis Consortium"/>
            <person name="Wilson R.K."/>
        </authorList>
    </citation>
    <scope>NUCLEOTIDE SEQUENCE [LARGE SCALE GENOMIC DNA]</scope>
    <source>
        <strain evidence="3">PB2801</strain>
    </source>
</reference>
<accession>G0MRR8</accession>
<proteinExistence type="predicted"/>
<evidence type="ECO:0000313" key="3">
    <source>
        <dbReference type="Proteomes" id="UP000008068"/>
    </source>
</evidence>
<gene>
    <name evidence="2" type="ORF">CAEBREN_22825</name>
</gene>
<dbReference type="InParanoid" id="G0MRR8"/>